<name>A0A3S4CB91_9HYPH</name>
<keyword evidence="1 3" id="KW-0597">Phosphoprotein</keyword>
<evidence type="ECO:0000256" key="2">
    <source>
        <dbReference type="ARBA" id="ARBA00023012"/>
    </source>
</evidence>
<dbReference type="Gene3D" id="3.40.50.2300">
    <property type="match status" value="1"/>
</dbReference>
<keyword evidence="6" id="KW-1185">Reference proteome</keyword>
<dbReference type="GO" id="GO:0000160">
    <property type="term" value="P:phosphorelay signal transduction system"/>
    <property type="evidence" value="ECO:0007669"/>
    <property type="project" value="UniProtKB-KW"/>
</dbReference>
<dbReference type="Proteomes" id="UP000268844">
    <property type="component" value="Unassembled WGS sequence"/>
</dbReference>
<evidence type="ECO:0000256" key="1">
    <source>
        <dbReference type="ARBA" id="ARBA00022553"/>
    </source>
</evidence>
<organism evidence="5 6">
    <name type="scientific">Devosia equisanguinis</name>
    <dbReference type="NCBI Taxonomy" id="2490941"/>
    <lineage>
        <taxon>Bacteria</taxon>
        <taxon>Pseudomonadati</taxon>
        <taxon>Pseudomonadota</taxon>
        <taxon>Alphaproteobacteria</taxon>
        <taxon>Hyphomicrobiales</taxon>
        <taxon>Devosiaceae</taxon>
        <taxon>Devosia</taxon>
    </lineage>
</organism>
<gene>
    <name evidence="5" type="primary">dctD_3</name>
    <name evidence="5" type="ORF">DEVEQU_01338</name>
</gene>
<dbReference type="SUPFAM" id="SSF52172">
    <property type="entry name" value="CheY-like"/>
    <property type="match status" value="1"/>
</dbReference>
<proteinExistence type="predicted"/>
<dbReference type="EMBL" id="UZWD01000021">
    <property type="protein sequence ID" value="VDS04207.1"/>
    <property type="molecule type" value="Genomic_DNA"/>
</dbReference>
<dbReference type="PANTHER" id="PTHR44591">
    <property type="entry name" value="STRESS RESPONSE REGULATOR PROTEIN 1"/>
    <property type="match status" value="1"/>
</dbReference>
<evidence type="ECO:0000313" key="6">
    <source>
        <dbReference type="Proteomes" id="UP000268844"/>
    </source>
</evidence>
<dbReference type="InterPro" id="IPR050595">
    <property type="entry name" value="Bact_response_regulator"/>
</dbReference>
<dbReference type="InterPro" id="IPR011006">
    <property type="entry name" value="CheY-like_superfamily"/>
</dbReference>
<dbReference type="CDD" id="cd00156">
    <property type="entry name" value="REC"/>
    <property type="match status" value="1"/>
</dbReference>
<evidence type="ECO:0000256" key="3">
    <source>
        <dbReference type="PROSITE-ProRule" id="PRU00169"/>
    </source>
</evidence>
<keyword evidence="2" id="KW-0902">Two-component regulatory system</keyword>
<dbReference type="InterPro" id="IPR001789">
    <property type="entry name" value="Sig_transdc_resp-reg_receiver"/>
</dbReference>
<accession>A0A3S4CB91</accession>
<dbReference type="PANTHER" id="PTHR44591:SF14">
    <property type="entry name" value="PROTEIN PILG"/>
    <property type="match status" value="1"/>
</dbReference>
<evidence type="ECO:0000259" key="4">
    <source>
        <dbReference type="PROSITE" id="PS50110"/>
    </source>
</evidence>
<feature type="domain" description="Response regulatory" evidence="4">
    <location>
        <begin position="7"/>
        <end position="123"/>
    </location>
</feature>
<reference evidence="5 6" key="1">
    <citation type="submission" date="2018-12" db="EMBL/GenBank/DDBJ databases">
        <authorList>
            <person name="Criscuolo A."/>
        </authorList>
    </citation>
    <scope>NUCLEOTIDE SEQUENCE [LARGE SCALE GENOMIC DNA]</scope>
    <source>
        <strain evidence="5">ACIP1116281</strain>
    </source>
</reference>
<dbReference type="RefSeq" id="WP_126149799.1">
    <property type="nucleotide sequence ID" value="NZ_JBHTMH010000002.1"/>
</dbReference>
<dbReference type="SMART" id="SM00448">
    <property type="entry name" value="REC"/>
    <property type="match status" value="1"/>
</dbReference>
<protein>
    <submittedName>
        <fullName evidence="5">C4-dicarboxylate transport transcriptional regulatory protein DctD</fullName>
    </submittedName>
</protein>
<sequence>MSAAPASVLIADDGVANRLSLRLELEDRGLVVTEVWDGASAQLALTARSYDAVISDMWMPGTDGHSLVRALQAQNPDILVLVVTGGGSGLADPEAIARKWHAERVYLKPFDLRTLVGDLVGLLEARRSGG</sequence>
<dbReference type="OrthoDB" id="9782655at2"/>
<evidence type="ECO:0000313" key="5">
    <source>
        <dbReference type="EMBL" id="VDS04207.1"/>
    </source>
</evidence>
<feature type="modified residue" description="4-aspartylphosphate" evidence="3">
    <location>
        <position position="56"/>
    </location>
</feature>
<dbReference type="Pfam" id="PF00072">
    <property type="entry name" value="Response_reg"/>
    <property type="match status" value="1"/>
</dbReference>
<dbReference type="AlphaFoldDB" id="A0A3S4CB91"/>
<dbReference type="PROSITE" id="PS50110">
    <property type="entry name" value="RESPONSE_REGULATORY"/>
    <property type="match status" value="1"/>
</dbReference>